<dbReference type="SUPFAM" id="SSF52833">
    <property type="entry name" value="Thioredoxin-like"/>
    <property type="match status" value="1"/>
</dbReference>
<gene>
    <name evidence="2" type="ordered locus">Emtol_0239</name>
</gene>
<dbReference type="Gene3D" id="3.40.30.10">
    <property type="entry name" value="Glutaredoxin"/>
    <property type="match status" value="1"/>
</dbReference>
<dbReference type="InterPro" id="IPR013740">
    <property type="entry name" value="Redoxin"/>
</dbReference>
<keyword evidence="3" id="KW-1185">Reference proteome</keyword>
<dbReference type="PANTHER" id="PTHR42852">
    <property type="entry name" value="THIOL:DISULFIDE INTERCHANGE PROTEIN DSBE"/>
    <property type="match status" value="1"/>
</dbReference>
<evidence type="ECO:0000313" key="3">
    <source>
        <dbReference type="Proteomes" id="UP000002875"/>
    </source>
</evidence>
<dbReference type="PANTHER" id="PTHR42852:SF13">
    <property type="entry name" value="PROTEIN DIPZ"/>
    <property type="match status" value="1"/>
</dbReference>
<dbReference type="InterPro" id="IPR036249">
    <property type="entry name" value="Thioredoxin-like_sf"/>
</dbReference>
<dbReference type="RefSeq" id="WP_015026255.1">
    <property type="nucleotide sequence ID" value="NC_018742.1"/>
</dbReference>
<proteinExistence type="predicted"/>
<dbReference type="InterPro" id="IPR050553">
    <property type="entry name" value="Thioredoxin_ResA/DsbE_sf"/>
</dbReference>
<evidence type="ECO:0000313" key="2">
    <source>
        <dbReference type="EMBL" id="AFK05509.1"/>
    </source>
</evidence>
<organism evidence="2 3">
    <name type="scientific">Emticicia oligotrophica (strain DSM 17448 / CIP 109782 / MTCC 6937 / GPTSA100-15)</name>
    <dbReference type="NCBI Taxonomy" id="929562"/>
    <lineage>
        <taxon>Bacteria</taxon>
        <taxon>Pseudomonadati</taxon>
        <taxon>Bacteroidota</taxon>
        <taxon>Cytophagia</taxon>
        <taxon>Cytophagales</taxon>
        <taxon>Leadbetterellaceae</taxon>
        <taxon>Emticicia</taxon>
    </lineage>
</organism>
<geneLocation type="plasmid" evidence="2 3">
    <name>pEMTOL01</name>
</geneLocation>
<dbReference type="Proteomes" id="UP000002875">
    <property type="component" value="Plasmid pEMTOL01"/>
</dbReference>
<sequence>MKKLFTFSGIISFLRGITVLNMVFLIKPFVFSQEIINVKLSKQINLIDQINTTTAPFKTFDNFDDYRNYPKISNRWLGKLYFQRDQFWYNESTKNSIDAEFYKNKLVENQVDTSLLSMKEIKCYVGVFIGVVGNKKTIVVDANNNHDFSDDMLIEYDISDNSKYDDEYKKLFPIYKIEYEYFDKKTINKVEYVKVFPAHKSYTYKKVEEEIKAIYFTSFGYYSGVFNYEKQTYKVAISNQRSWPKYEIKGIDFSIKKKNQLHVYNDWFKSNQNIAIDNINIEVLDYDFITDNLVIKISKRTNTLGWQEGDICPPIYAKKINKDSVNINNYFSQKDFTVIDFWGSWCKPCLEEMPNMENVYERLKTRSINMISIACEYDTNDYVLAQKIINAKKIGGIKLFEKLNTGITTTLKIDSYPSLILINKEGQIVKRFYGRGMATKLEDFLSK</sequence>
<dbReference type="PROSITE" id="PS51352">
    <property type="entry name" value="THIOREDOXIN_2"/>
    <property type="match status" value="1"/>
</dbReference>
<reference evidence="2 3" key="1">
    <citation type="submission" date="2011-07" db="EMBL/GenBank/DDBJ databases">
        <title>The complete genome of plasmid 1 of Emticicia oligotrophica DSM 17448.</title>
        <authorList>
            <consortium name="US DOE Joint Genome Institute (JGI-PGF)"/>
            <person name="Lucas S."/>
            <person name="Han J."/>
            <person name="Lapidus A."/>
            <person name="Bruce D."/>
            <person name="Goodwin L."/>
            <person name="Pitluck S."/>
            <person name="Peters L."/>
            <person name="Kyrpides N."/>
            <person name="Mavromatis K."/>
            <person name="Ivanova N."/>
            <person name="Ovchinnikova G."/>
            <person name="Teshima H."/>
            <person name="Detter J.C."/>
            <person name="Tapia R."/>
            <person name="Han C."/>
            <person name="Land M."/>
            <person name="Hauser L."/>
            <person name="Markowitz V."/>
            <person name="Cheng J.-F."/>
            <person name="Hugenholtz P."/>
            <person name="Woyke T."/>
            <person name="Wu D."/>
            <person name="Tindall B."/>
            <person name="Pomrenke H."/>
            <person name="Brambilla E."/>
            <person name="Klenk H.-P."/>
            <person name="Eisen J.A."/>
        </authorList>
    </citation>
    <scope>NUCLEOTIDE SEQUENCE [LARGE SCALE GENOMIC DNA]</scope>
    <source>
        <strain evidence="3">DSM 17448 / GPTSA100-15</strain>
        <plasmid evidence="2 3">pEMTOL01</plasmid>
    </source>
</reference>
<feature type="domain" description="Thioredoxin" evidence="1">
    <location>
        <begin position="306"/>
        <end position="447"/>
    </location>
</feature>
<name>A0ABM5N7M6_EMTOG</name>
<accession>A0ABM5N7M6</accession>
<dbReference type="InterPro" id="IPR013766">
    <property type="entry name" value="Thioredoxin_domain"/>
</dbReference>
<dbReference type="Pfam" id="PF08534">
    <property type="entry name" value="Redoxin"/>
    <property type="match status" value="1"/>
</dbReference>
<protein>
    <submittedName>
        <fullName evidence="2">Alkyl hydroperoxide reductase/ Thiol specific antioxidant/ Mal allergen</fullName>
    </submittedName>
</protein>
<evidence type="ECO:0000259" key="1">
    <source>
        <dbReference type="PROSITE" id="PS51352"/>
    </source>
</evidence>
<dbReference type="EMBL" id="CP002962">
    <property type="protein sequence ID" value="AFK05509.1"/>
    <property type="molecule type" value="Genomic_DNA"/>
</dbReference>
<dbReference type="CDD" id="cd02966">
    <property type="entry name" value="TlpA_like_family"/>
    <property type="match status" value="1"/>
</dbReference>
<keyword evidence="2" id="KW-0614">Plasmid</keyword>